<dbReference type="Ensembl" id="ENSNFUT00015029327.1">
    <property type="protein sequence ID" value="ENSNFUP00015028066.1"/>
    <property type="gene ID" value="ENSNFUG00015013562.1"/>
</dbReference>
<reference evidence="1" key="1">
    <citation type="submission" date="2014-08" db="EMBL/GenBank/DDBJ databases">
        <authorList>
            <person name="Senf B."/>
            <person name="Petzold A."/>
            <person name="Downie B.R."/>
            <person name="Koch P."/>
            <person name="Platzer M."/>
        </authorList>
    </citation>
    <scope>NUCLEOTIDE SEQUENCE [LARGE SCALE GENOMIC DNA]</scope>
    <source>
        <strain evidence="1">GRZ</strain>
    </source>
</reference>
<reference evidence="1" key="2">
    <citation type="submission" date="2025-08" db="UniProtKB">
        <authorList>
            <consortium name="Ensembl"/>
        </authorList>
    </citation>
    <scope>IDENTIFICATION</scope>
</reference>
<name>A0A8C6NV35_NOTFU</name>
<keyword evidence="2" id="KW-1185">Reference proteome</keyword>
<evidence type="ECO:0000313" key="1">
    <source>
        <dbReference type="Ensembl" id="ENSNFUP00015028066.1"/>
    </source>
</evidence>
<dbReference type="GeneTree" id="ENSGT00940000177787"/>
<proteinExistence type="predicted"/>
<dbReference type="Proteomes" id="UP000694548">
    <property type="component" value="Chromosome sgr02"/>
</dbReference>
<organism evidence="1 2">
    <name type="scientific">Nothobranchius furzeri</name>
    <name type="common">Turquoise killifish</name>
    <dbReference type="NCBI Taxonomy" id="105023"/>
    <lineage>
        <taxon>Eukaryota</taxon>
        <taxon>Metazoa</taxon>
        <taxon>Chordata</taxon>
        <taxon>Craniata</taxon>
        <taxon>Vertebrata</taxon>
        <taxon>Euteleostomi</taxon>
        <taxon>Actinopterygii</taxon>
        <taxon>Neopterygii</taxon>
        <taxon>Teleostei</taxon>
        <taxon>Neoteleostei</taxon>
        <taxon>Acanthomorphata</taxon>
        <taxon>Ovalentaria</taxon>
        <taxon>Atherinomorphae</taxon>
        <taxon>Cyprinodontiformes</taxon>
        <taxon>Nothobranchiidae</taxon>
        <taxon>Nothobranchius</taxon>
    </lineage>
</organism>
<protein>
    <submittedName>
        <fullName evidence="1">Uncharacterized protein</fullName>
    </submittedName>
</protein>
<accession>A0A8C6NV35</accession>
<evidence type="ECO:0000313" key="2">
    <source>
        <dbReference type="Proteomes" id="UP000694548"/>
    </source>
</evidence>
<reference evidence="1" key="3">
    <citation type="submission" date="2025-09" db="UniProtKB">
        <authorList>
            <consortium name="Ensembl"/>
        </authorList>
    </citation>
    <scope>IDENTIFICATION</scope>
</reference>
<sequence length="102" mass="11587">MKSATYYWLLICHEHSEAGQVVAGTRCVCVVGVHQAATLCGPPAITGSVRYTLLDPLCTEAEMTCEFTTRLLRLASWPWFWLGPRPSRSVEFWVVRKEPRFL</sequence>
<dbReference type="AlphaFoldDB" id="A0A8C6NV35"/>